<dbReference type="TCDB" id="3.A.1.13.2">
    <property type="family name" value="the atp-binding cassette (abc) superfamily"/>
</dbReference>
<dbReference type="GO" id="GO:0071281">
    <property type="term" value="P:cellular response to iron ion"/>
    <property type="evidence" value="ECO:0000318"/>
    <property type="project" value="GO_Central"/>
</dbReference>
<protein>
    <submittedName>
        <fullName evidence="4">Periplasmic binding protein</fullName>
    </submittedName>
</protein>
<keyword evidence="2" id="KW-0732">Signal</keyword>
<dbReference type="InParanoid" id="A9WCZ4"/>
<name>A9WCZ4_CHLAA</name>
<accession>A9WCZ4</accession>
<keyword evidence="5" id="KW-1185">Reference proteome</keyword>
<proteinExistence type="inferred from homology"/>
<dbReference type="InterPro" id="IPR050902">
    <property type="entry name" value="ABC_Transporter_SBP"/>
</dbReference>
<comment type="similarity">
    <text evidence="1">Belongs to the bacterial solute-binding protein 8 family.</text>
</comment>
<dbReference type="PATRIC" id="fig|324602.8.peg.364"/>
<dbReference type="SUPFAM" id="SSF53807">
    <property type="entry name" value="Helical backbone' metal receptor"/>
    <property type="match status" value="1"/>
</dbReference>
<dbReference type="EMBL" id="CP000909">
    <property type="protein sequence ID" value="ABY33563.1"/>
    <property type="molecule type" value="Genomic_DNA"/>
</dbReference>
<organism evidence="4 5">
    <name type="scientific">Chloroflexus aurantiacus (strain ATCC 29366 / DSM 635 / J-10-fl)</name>
    <dbReference type="NCBI Taxonomy" id="324602"/>
    <lineage>
        <taxon>Bacteria</taxon>
        <taxon>Bacillati</taxon>
        <taxon>Chloroflexota</taxon>
        <taxon>Chloroflexia</taxon>
        <taxon>Chloroflexales</taxon>
        <taxon>Chloroflexineae</taxon>
        <taxon>Chloroflexaceae</taxon>
        <taxon>Chloroflexus</taxon>
    </lineage>
</organism>
<evidence type="ECO:0000313" key="4">
    <source>
        <dbReference type="EMBL" id="ABY33563.1"/>
    </source>
</evidence>
<evidence type="ECO:0000313" key="5">
    <source>
        <dbReference type="Proteomes" id="UP000002008"/>
    </source>
</evidence>
<dbReference type="Proteomes" id="UP000002008">
    <property type="component" value="Chromosome"/>
</dbReference>
<dbReference type="InterPro" id="IPR002491">
    <property type="entry name" value="ABC_transptr_periplasmic_BD"/>
</dbReference>
<reference evidence="5" key="1">
    <citation type="journal article" date="2011" name="BMC Genomics">
        <title>Complete genome sequence of the filamentous anoxygenic phototrophic bacterium Chloroflexus aurantiacus.</title>
        <authorList>
            <person name="Tang K.H."/>
            <person name="Barry K."/>
            <person name="Chertkov O."/>
            <person name="Dalin E."/>
            <person name="Han C.S."/>
            <person name="Hauser L.J."/>
            <person name="Honchak B.M."/>
            <person name="Karbach L.E."/>
            <person name="Land M.L."/>
            <person name="Lapidus A."/>
            <person name="Larimer F.W."/>
            <person name="Mikhailova N."/>
            <person name="Pitluck S."/>
            <person name="Pierson B.K."/>
            <person name="Blankenship R.E."/>
        </authorList>
    </citation>
    <scope>NUCLEOTIDE SEQUENCE [LARGE SCALE GENOMIC DNA]</scope>
    <source>
        <strain evidence="5">ATCC 29366 / DSM 635 / J-10-fl</strain>
    </source>
</reference>
<dbReference type="PANTHER" id="PTHR30535:SF34">
    <property type="entry name" value="MOLYBDATE-BINDING PROTEIN MOLA"/>
    <property type="match status" value="1"/>
</dbReference>
<dbReference type="PROSITE" id="PS50983">
    <property type="entry name" value="FE_B12_PBP"/>
    <property type="match status" value="1"/>
</dbReference>
<dbReference type="PROSITE" id="PS51257">
    <property type="entry name" value="PROKAR_LIPOPROTEIN"/>
    <property type="match status" value="1"/>
</dbReference>
<dbReference type="STRING" id="324602.Caur_0312"/>
<sequence length="435" mass="48010">MRRFLFRILALVLIHLLVACGNQQTSSPTLTAVPTNSTAAMTAPTATAIPTVVPTVAPTVAVLEPPTANLTDECVSEFDPEIDYFPEKVTLSDATGWTIEYFNHYKVITVLNPWRNADTQFQYILVQCGTPPPPASDNALIIEIPVQRVIAMSTTQLPHLDGLGVLDKLIGVDSFLYINNEAVRKKIDAGELVEIGSGGQVNVEQALDLEPDLIMTYGVGNPEYDAHPKLLEAGLNVVLNSEYMEGSPLGRAEWIKFTAAFFNQEAKANELYTAIAQRYRDIAAKARAVAEKPTVFANAPFRGTWYMPGGKSYVAQLLADAGANYLWADDTSSGSQQLSFEEVFERAQNASFWLNPGSAKSLSELQQMDERFTQFAAFQNGAVFNNNKRLNENGGNDYWETGVTNPHLILADLIKIFHPELLPDHELFFYQQLTP</sequence>
<feature type="chain" id="PRO_5002743916" evidence="2">
    <location>
        <begin position="20"/>
        <end position="435"/>
    </location>
</feature>
<dbReference type="KEGG" id="cau:Caur_0312"/>
<gene>
    <name evidence="4" type="ordered locus">Caur_0312</name>
</gene>
<evidence type="ECO:0000256" key="2">
    <source>
        <dbReference type="SAM" id="SignalP"/>
    </source>
</evidence>
<evidence type="ECO:0000259" key="3">
    <source>
        <dbReference type="PROSITE" id="PS50983"/>
    </source>
</evidence>
<feature type="domain" description="Fe/B12 periplasmic-binding" evidence="3">
    <location>
        <begin position="148"/>
        <end position="421"/>
    </location>
</feature>
<dbReference type="PANTHER" id="PTHR30535">
    <property type="entry name" value="VITAMIN B12-BINDING PROTEIN"/>
    <property type="match status" value="1"/>
</dbReference>
<dbReference type="CDD" id="cd01141">
    <property type="entry name" value="TroA_d"/>
    <property type="match status" value="1"/>
</dbReference>
<evidence type="ECO:0000256" key="1">
    <source>
        <dbReference type="ARBA" id="ARBA00008814"/>
    </source>
</evidence>
<dbReference type="Pfam" id="PF01497">
    <property type="entry name" value="Peripla_BP_2"/>
    <property type="match status" value="1"/>
</dbReference>
<dbReference type="HOGENOM" id="CLU_025776_1_0_0"/>
<feature type="signal peptide" evidence="2">
    <location>
        <begin position="1"/>
        <end position="19"/>
    </location>
</feature>
<dbReference type="RefSeq" id="WP_012256219.1">
    <property type="nucleotide sequence ID" value="NC_010175.1"/>
</dbReference>
<dbReference type="EnsemblBacteria" id="ABY33563">
    <property type="protein sequence ID" value="ABY33563"/>
    <property type="gene ID" value="Caur_0312"/>
</dbReference>
<dbReference type="Gene3D" id="3.40.50.1980">
    <property type="entry name" value="Nitrogenase molybdenum iron protein domain"/>
    <property type="match status" value="2"/>
</dbReference>
<dbReference type="eggNOG" id="COG0614">
    <property type="taxonomic scope" value="Bacteria"/>
</dbReference>
<dbReference type="AlphaFoldDB" id="A9WCZ4"/>